<dbReference type="EMBL" id="ATAY01000094">
    <property type="protein sequence ID" value="EPR08141.1"/>
    <property type="molecule type" value="Genomic_DNA"/>
</dbReference>
<accession>U4QX31</accession>
<dbReference type="OrthoDB" id="4075615at2"/>
<evidence type="ECO:0008006" key="3">
    <source>
        <dbReference type="Google" id="ProtNLM"/>
    </source>
</evidence>
<organism evidence="1 2">
    <name type="scientific">Ruminiclostridium papyrosolvens C7</name>
    <dbReference type="NCBI Taxonomy" id="1330534"/>
    <lineage>
        <taxon>Bacteria</taxon>
        <taxon>Bacillati</taxon>
        <taxon>Bacillota</taxon>
        <taxon>Clostridia</taxon>
        <taxon>Eubacteriales</taxon>
        <taxon>Oscillospiraceae</taxon>
        <taxon>Ruminiclostridium</taxon>
    </lineage>
</organism>
<gene>
    <name evidence="1" type="ORF">L323_18835</name>
</gene>
<evidence type="ECO:0000313" key="2">
    <source>
        <dbReference type="Proteomes" id="UP000016860"/>
    </source>
</evidence>
<dbReference type="PATRIC" id="fig|1330534.3.peg.3741"/>
<protein>
    <recommendedName>
        <fullName evidence="3">Butirosin biosynthesis protein H N-terminal domain-containing protein</fullName>
    </recommendedName>
</protein>
<dbReference type="AlphaFoldDB" id="U4QX31"/>
<dbReference type="STRING" id="1330534.L323_18835"/>
<comment type="caution">
    <text evidence="1">The sequence shown here is derived from an EMBL/GenBank/DDBJ whole genome shotgun (WGS) entry which is preliminary data.</text>
</comment>
<proteinExistence type="predicted"/>
<dbReference type="RefSeq" id="WP_020817135.1">
    <property type="nucleotide sequence ID" value="NZ_ATAY01000094.1"/>
</dbReference>
<dbReference type="Proteomes" id="UP000016860">
    <property type="component" value="Unassembled WGS sequence"/>
</dbReference>
<sequence length="355" mass="41724">MNKILPFTKPDISHLPADTYLMAILDSYPQATPWMVNNLVNIYMAKSLVLDGFARTTEFFNCPYLTISGVTYDYIDNMKCDIVEYLEYALNNDFYIYIAVNRQDMNAYKGYNAEAHNLIVYGYDSEKREFYLGDFFPYKDMPGGKFGCYVCSYEEMHNGFYGVNEFEGFRKNSNVMLLRYREEYTFVVSIAELIHSIEQFMSCENIFRNMAGENINFNFNSISIKEKGDFFFGADSFDLIAQQIKDIEFNRFRPLGLIKDMSTLWLKRLNYLIDNKYILRKQDLLLGQIQKIVTTLQTALNLFTKVTISPNKELAMTSRDRVSNMIMNSKELFEQFLSEMLIELKYYQYTNEDFS</sequence>
<evidence type="ECO:0000313" key="1">
    <source>
        <dbReference type="EMBL" id="EPR08141.1"/>
    </source>
</evidence>
<reference evidence="1 2" key="1">
    <citation type="journal article" date="2013" name="Genome Announc.">
        <title>Draft Genome Sequence of the Cellulolytic Bacterium Clostridium papyrosolvens C7 (ATCC 700395).</title>
        <authorList>
            <person name="Zepeda V."/>
            <person name="Dassa B."/>
            <person name="Borovok I."/>
            <person name="Lamed R."/>
            <person name="Bayer E.A."/>
            <person name="Cate J.H."/>
        </authorList>
    </citation>
    <scope>NUCLEOTIDE SEQUENCE [LARGE SCALE GENOMIC DNA]</scope>
    <source>
        <strain evidence="1 2">C7</strain>
    </source>
</reference>
<name>U4QX31_9FIRM</name>